<dbReference type="FunFam" id="1.10.565.10:FF:000035">
    <property type="entry name" value="Nuclear hormone receptor HR96"/>
    <property type="match status" value="1"/>
</dbReference>
<dbReference type="InterPro" id="IPR050234">
    <property type="entry name" value="Nuclear_hormone_rcpt_NR1"/>
</dbReference>
<dbReference type="InterPro" id="IPR001723">
    <property type="entry name" value="Nuclear_hrmn_rcpt"/>
</dbReference>
<dbReference type="InterPro" id="IPR000536">
    <property type="entry name" value="Nucl_hrmn_rcpt_lig-bd"/>
</dbReference>
<dbReference type="PROSITE" id="PS51843">
    <property type="entry name" value="NR_LBD"/>
    <property type="match status" value="1"/>
</dbReference>
<reference evidence="10 11" key="1">
    <citation type="journal article" date="2019" name="Commun. Biol.">
        <title>The bagworm genome reveals a unique fibroin gene that provides high tensile strength.</title>
        <authorList>
            <person name="Kono N."/>
            <person name="Nakamura H."/>
            <person name="Ohtoshi R."/>
            <person name="Tomita M."/>
            <person name="Numata K."/>
            <person name="Arakawa K."/>
        </authorList>
    </citation>
    <scope>NUCLEOTIDE SEQUENCE [LARGE SCALE GENOMIC DNA]</scope>
</reference>
<name>A0A4C1ZMN3_EUMVA</name>
<evidence type="ECO:0000313" key="11">
    <source>
        <dbReference type="Proteomes" id="UP000299102"/>
    </source>
</evidence>
<keyword evidence="4" id="KW-0862">Zinc</keyword>
<keyword evidence="5" id="KW-0805">Transcription regulation</keyword>
<evidence type="ECO:0000256" key="2">
    <source>
        <dbReference type="ARBA" id="ARBA00022723"/>
    </source>
</evidence>
<dbReference type="Proteomes" id="UP000299102">
    <property type="component" value="Unassembled WGS sequence"/>
</dbReference>
<evidence type="ECO:0000256" key="5">
    <source>
        <dbReference type="ARBA" id="ARBA00023015"/>
    </source>
</evidence>
<evidence type="ECO:0000256" key="6">
    <source>
        <dbReference type="ARBA" id="ARBA00023125"/>
    </source>
</evidence>
<comment type="caution">
    <text evidence="10">The sequence shown here is derived from an EMBL/GenBank/DDBJ whole genome shotgun (WGS) entry which is preliminary data.</text>
</comment>
<dbReference type="EMBL" id="BGZK01001979">
    <property type="protein sequence ID" value="GBP89160.1"/>
    <property type="molecule type" value="Genomic_DNA"/>
</dbReference>
<dbReference type="PANTHER" id="PTHR24082:SF283">
    <property type="entry name" value="NUCLEAR HORMONE RECEPTOR HR96"/>
    <property type="match status" value="1"/>
</dbReference>
<dbReference type="GO" id="GO:0000122">
    <property type="term" value="P:negative regulation of transcription by RNA polymerase II"/>
    <property type="evidence" value="ECO:0007669"/>
    <property type="project" value="TreeGrafter"/>
</dbReference>
<dbReference type="GO" id="GO:0008270">
    <property type="term" value="F:zinc ion binding"/>
    <property type="evidence" value="ECO:0007669"/>
    <property type="project" value="UniProtKB-KW"/>
</dbReference>
<feature type="domain" description="NR LBD" evidence="9">
    <location>
        <begin position="61"/>
        <end position="282"/>
    </location>
</feature>
<evidence type="ECO:0000256" key="3">
    <source>
        <dbReference type="ARBA" id="ARBA00022771"/>
    </source>
</evidence>
<evidence type="ECO:0000256" key="7">
    <source>
        <dbReference type="ARBA" id="ARBA00023163"/>
    </source>
</evidence>
<dbReference type="GO" id="GO:0000978">
    <property type="term" value="F:RNA polymerase II cis-regulatory region sequence-specific DNA binding"/>
    <property type="evidence" value="ECO:0007669"/>
    <property type="project" value="TreeGrafter"/>
</dbReference>
<dbReference type="PRINTS" id="PR00398">
    <property type="entry name" value="STRDHORMONER"/>
</dbReference>
<dbReference type="STRING" id="151549.A0A4C1ZMN3"/>
<keyword evidence="7" id="KW-0804">Transcription</keyword>
<dbReference type="InterPro" id="IPR001728">
    <property type="entry name" value="ThyrH_rcpt"/>
</dbReference>
<dbReference type="PANTHER" id="PTHR24082">
    <property type="entry name" value="NUCLEAR HORMONE RECEPTOR"/>
    <property type="match status" value="1"/>
</dbReference>
<keyword evidence="2" id="KW-0479">Metal-binding</keyword>
<dbReference type="Pfam" id="PF00104">
    <property type="entry name" value="Hormone_recep"/>
    <property type="match status" value="1"/>
</dbReference>
<dbReference type="Gene3D" id="1.10.565.10">
    <property type="entry name" value="Retinoid X Receptor"/>
    <property type="match status" value="1"/>
</dbReference>
<comment type="similarity">
    <text evidence="1">Belongs to the nuclear hormone receptor family. NR1 subfamily.</text>
</comment>
<keyword evidence="6" id="KW-0238">DNA-binding</keyword>
<evidence type="ECO:0000259" key="9">
    <source>
        <dbReference type="PROSITE" id="PS51843"/>
    </source>
</evidence>
<evidence type="ECO:0000256" key="1">
    <source>
        <dbReference type="ARBA" id="ARBA00008092"/>
    </source>
</evidence>
<keyword evidence="8 10" id="KW-0675">Receptor</keyword>
<evidence type="ECO:0000256" key="8">
    <source>
        <dbReference type="ARBA" id="ARBA00023170"/>
    </source>
</evidence>
<dbReference type="OrthoDB" id="6352325at2759"/>
<protein>
    <submittedName>
        <fullName evidence="10">Nuclear hormone receptor HR96</fullName>
    </submittedName>
</protein>
<evidence type="ECO:0000256" key="4">
    <source>
        <dbReference type="ARBA" id="ARBA00022833"/>
    </source>
</evidence>
<keyword evidence="11" id="KW-1185">Reference proteome</keyword>
<dbReference type="GO" id="GO:0030154">
    <property type="term" value="P:cell differentiation"/>
    <property type="evidence" value="ECO:0007669"/>
    <property type="project" value="TreeGrafter"/>
</dbReference>
<organism evidence="10 11">
    <name type="scientific">Eumeta variegata</name>
    <name type="common">Bagworm moth</name>
    <name type="synonym">Eumeta japonica</name>
    <dbReference type="NCBI Taxonomy" id="151549"/>
    <lineage>
        <taxon>Eukaryota</taxon>
        <taxon>Metazoa</taxon>
        <taxon>Ecdysozoa</taxon>
        <taxon>Arthropoda</taxon>
        <taxon>Hexapoda</taxon>
        <taxon>Insecta</taxon>
        <taxon>Pterygota</taxon>
        <taxon>Neoptera</taxon>
        <taxon>Endopterygota</taxon>
        <taxon>Lepidoptera</taxon>
        <taxon>Glossata</taxon>
        <taxon>Ditrysia</taxon>
        <taxon>Tineoidea</taxon>
        <taxon>Psychidae</taxon>
        <taxon>Oiketicinae</taxon>
        <taxon>Eumeta</taxon>
    </lineage>
</organism>
<dbReference type="InterPro" id="IPR035500">
    <property type="entry name" value="NHR-like_dom_sf"/>
</dbReference>
<keyword evidence="3" id="KW-0863">Zinc-finger</keyword>
<gene>
    <name evidence="10" type="primary">Hr96</name>
    <name evidence="10" type="ORF">EVAR_70203_1</name>
</gene>
<dbReference type="SUPFAM" id="SSF48508">
    <property type="entry name" value="Nuclear receptor ligand-binding domain"/>
    <property type="match status" value="1"/>
</dbReference>
<sequence length="283" mass="31718">MESTSMESILCEAIRLEFEAQAPLACAGTAGGGGSSSRALNDAESAKLEELVVANKALHAPLDEDVSQLAAAAPTPAGTHDPELINIVNLTAVAIRRLIKMAKKISAFRNLCEEDQVALLKGGCIEMMVLRSTMNYDGQKNSWHLPYSDDRFSTVPADVLKKAKGNIYQAHDRFIRSFEPRWRQDERLVLLLSAISLFVPERARVVHADVVRLEQHAYYYLLRRYLESVYPGCEAKATFLKLIQKVRELRRLAEEVTGVYLDVNPLEPLLIEIFDLKHRAAHF</sequence>
<dbReference type="GO" id="GO:0004879">
    <property type="term" value="F:nuclear receptor activity"/>
    <property type="evidence" value="ECO:0007669"/>
    <property type="project" value="InterPro"/>
</dbReference>
<evidence type="ECO:0000313" key="10">
    <source>
        <dbReference type="EMBL" id="GBP89160.1"/>
    </source>
</evidence>
<dbReference type="GO" id="GO:0045944">
    <property type="term" value="P:positive regulation of transcription by RNA polymerase II"/>
    <property type="evidence" value="ECO:0007669"/>
    <property type="project" value="TreeGrafter"/>
</dbReference>
<accession>A0A4C1ZMN3</accession>
<dbReference type="SMART" id="SM00430">
    <property type="entry name" value="HOLI"/>
    <property type="match status" value="1"/>
</dbReference>
<dbReference type="PRINTS" id="PR00546">
    <property type="entry name" value="THYROIDHORMR"/>
</dbReference>
<dbReference type="AlphaFoldDB" id="A0A4C1ZMN3"/>
<proteinExistence type="inferred from homology"/>